<dbReference type="GO" id="GO:0006352">
    <property type="term" value="P:DNA-templated transcription initiation"/>
    <property type="evidence" value="ECO:0007669"/>
    <property type="project" value="InterPro"/>
</dbReference>
<dbReference type="InterPro" id="IPR007627">
    <property type="entry name" value="RNA_pol_sigma70_r2"/>
</dbReference>
<dbReference type="Pfam" id="PF04545">
    <property type="entry name" value="Sigma70_r4"/>
    <property type="match status" value="1"/>
</dbReference>
<dbReference type="SUPFAM" id="SSF88946">
    <property type="entry name" value="Sigma2 domain of RNA polymerase sigma factors"/>
    <property type="match status" value="1"/>
</dbReference>
<reference evidence="9" key="1">
    <citation type="submission" date="2022-08" db="EMBL/GenBank/DDBJ databases">
        <authorList>
            <person name="Tistechok S."/>
            <person name="Samborskyy M."/>
            <person name="Roman I."/>
        </authorList>
    </citation>
    <scope>NUCLEOTIDE SEQUENCE</scope>
    <source>
        <strain evidence="9">DSM 103496</strain>
    </source>
</reference>
<dbReference type="Pfam" id="PF04539">
    <property type="entry name" value="Sigma70_r3"/>
    <property type="match status" value="1"/>
</dbReference>
<evidence type="ECO:0000256" key="1">
    <source>
        <dbReference type="ARBA" id="ARBA00023015"/>
    </source>
</evidence>
<keyword evidence="4" id="KW-0804">Transcription</keyword>
<dbReference type="InterPro" id="IPR007624">
    <property type="entry name" value="RNA_pol_sigma70_r3"/>
</dbReference>
<proteinExistence type="predicted"/>
<name>A0A9X2VSH4_9PSEU</name>
<feature type="domain" description="RNA polymerase sigma-70 region 2" evidence="7">
    <location>
        <begin position="60"/>
        <end position="129"/>
    </location>
</feature>
<keyword evidence="10" id="KW-1185">Reference proteome</keyword>
<dbReference type="NCBIfam" id="NF005514">
    <property type="entry name" value="PRK07122.1"/>
    <property type="match status" value="1"/>
</dbReference>
<dbReference type="PRINTS" id="PR00046">
    <property type="entry name" value="SIGMA70FCT"/>
</dbReference>
<dbReference type="InterPro" id="IPR013324">
    <property type="entry name" value="RNA_pol_sigma_r3/r4-like"/>
</dbReference>
<evidence type="ECO:0000313" key="10">
    <source>
        <dbReference type="Proteomes" id="UP001141259"/>
    </source>
</evidence>
<dbReference type="RefSeq" id="WP_259627304.1">
    <property type="nucleotide sequence ID" value="NZ_JANYMP010000020.1"/>
</dbReference>
<keyword evidence="2" id="KW-0731">Sigma factor</keyword>
<gene>
    <name evidence="9" type="ORF">NZH93_33595</name>
</gene>
<dbReference type="InterPro" id="IPR014322">
    <property type="entry name" value="RNA_pol_sigma-B/F/G"/>
</dbReference>
<dbReference type="InterPro" id="IPR036388">
    <property type="entry name" value="WH-like_DNA-bd_sf"/>
</dbReference>
<evidence type="ECO:0000256" key="2">
    <source>
        <dbReference type="ARBA" id="ARBA00023082"/>
    </source>
</evidence>
<dbReference type="InterPro" id="IPR000943">
    <property type="entry name" value="RNA_pol_sigma70"/>
</dbReference>
<dbReference type="InterPro" id="IPR013325">
    <property type="entry name" value="RNA_pol_sigma_r2"/>
</dbReference>
<dbReference type="CDD" id="cd06171">
    <property type="entry name" value="Sigma70_r4"/>
    <property type="match status" value="1"/>
</dbReference>
<evidence type="ECO:0000259" key="7">
    <source>
        <dbReference type="Pfam" id="PF04542"/>
    </source>
</evidence>
<dbReference type="NCBIfam" id="TIGR02937">
    <property type="entry name" value="sigma70-ECF"/>
    <property type="match status" value="1"/>
</dbReference>
<evidence type="ECO:0000259" key="6">
    <source>
        <dbReference type="Pfam" id="PF04539"/>
    </source>
</evidence>
<feature type="region of interest" description="Disordered" evidence="5">
    <location>
        <begin position="1"/>
        <end position="31"/>
    </location>
</feature>
<dbReference type="Pfam" id="PF04542">
    <property type="entry name" value="Sigma70_r2"/>
    <property type="match status" value="1"/>
</dbReference>
<evidence type="ECO:0000256" key="3">
    <source>
        <dbReference type="ARBA" id="ARBA00023125"/>
    </source>
</evidence>
<organism evidence="9 10">
    <name type="scientific">Umezawaea endophytica</name>
    <dbReference type="NCBI Taxonomy" id="1654476"/>
    <lineage>
        <taxon>Bacteria</taxon>
        <taxon>Bacillati</taxon>
        <taxon>Actinomycetota</taxon>
        <taxon>Actinomycetes</taxon>
        <taxon>Pseudonocardiales</taxon>
        <taxon>Pseudonocardiaceae</taxon>
        <taxon>Umezawaea</taxon>
    </lineage>
</organism>
<dbReference type="GO" id="GO:0003677">
    <property type="term" value="F:DNA binding"/>
    <property type="evidence" value="ECO:0007669"/>
    <property type="project" value="UniProtKB-KW"/>
</dbReference>
<evidence type="ECO:0000256" key="4">
    <source>
        <dbReference type="ARBA" id="ARBA00023163"/>
    </source>
</evidence>
<evidence type="ECO:0000259" key="8">
    <source>
        <dbReference type="Pfam" id="PF04545"/>
    </source>
</evidence>
<dbReference type="Gene3D" id="1.20.120.1810">
    <property type="match status" value="1"/>
</dbReference>
<feature type="domain" description="RNA polymerase sigma-70 region 3" evidence="6">
    <location>
        <begin position="144"/>
        <end position="199"/>
    </location>
</feature>
<evidence type="ECO:0000313" key="9">
    <source>
        <dbReference type="EMBL" id="MCS7481819.1"/>
    </source>
</evidence>
<dbReference type="Gene3D" id="1.10.10.10">
    <property type="entry name" value="Winged helix-like DNA-binding domain superfamily/Winged helix DNA-binding domain"/>
    <property type="match status" value="2"/>
</dbReference>
<dbReference type="InterPro" id="IPR007630">
    <property type="entry name" value="RNA_pol_sigma70_r4"/>
</dbReference>
<feature type="compositionally biased region" description="Low complexity" evidence="5">
    <location>
        <begin position="1"/>
        <end position="29"/>
    </location>
</feature>
<feature type="domain" description="RNA polymerase sigma-70 region 4" evidence="8">
    <location>
        <begin position="226"/>
        <end position="274"/>
    </location>
</feature>
<keyword evidence="3" id="KW-0238">DNA-binding</keyword>
<keyword evidence="1" id="KW-0805">Transcription regulation</keyword>
<evidence type="ECO:0000256" key="5">
    <source>
        <dbReference type="SAM" id="MobiDB-lite"/>
    </source>
</evidence>
<dbReference type="NCBIfam" id="TIGR02980">
    <property type="entry name" value="SigBFG"/>
    <property type="match status" value="1"/>
</dbReference>
<dbReference type="InterPro" id="IPR014284">
    <property type="entry name" value="RNA_pol_sigma-70_dom"/>
</dbReference>
<accession>A0A9X2VSH4</accession>
<dbReference type="Proteomes" id="UP001141259">
    <property type="component" value="Unassembled WGS sequence"/>
</dbReference>
<dbReference type="AlphaFoldDB" id="A0A9X2VSH4"/>
<dbReference type="GO" id="GO:0016987">
    <property type="term" value="F:sigma factor activity"/>
    <property type="evidence" value="ECO:0007669"/>
    <property type="project" value="UniProtKB-KW"/>
</dbReference>
<protein>
    <submittedName>
        <fullName evidence="9">SigB/SigF/SigG family RNA polymerase sigma factor</fullName>
    </submittedName>
</protein>
<dbReference type="EMBL" id="JANYMP010000020">
    <property type="protein sequence ID" value="MCS7481819.1"/>
    <property type="molecule type" value="Genomic_DNA"/>
</dbReference>
<dbReference type="PANTHER" id="PTHR30385:SF4">
    <property type="entry name" value="RNA POLYMERASE SIGMA-E FACTOR"/>
    <property type="match status" value="1"/>
</dbReference>
<dbReference type="SUPFAM" id="SSF88659">
    <property type="entry name" value="Sigma3 and sigma4 domains of RNA polymerase sigma factors"/>
    <property type="match status" value="2"/>
</dbReference>
<sequence length="279" mass="30758">MTETGAETTTEAATTATSTAEAPSSSSSTRGDYDHLAPLFVKLAATPADDPRRERLRDELVTEHLPVAKHIARRFGNRGEPHDDLVQVATVGLINAVDRFDPERGSDFLSFAVPTIMGEVRKYFRDSSWSVRMPRRLKELHLAINAGSSRLSQTLGRAPTPSELAAHLGLTREEVHEGLAAGNAYHSASLDDMLLADDSSISLGNTLGAEDPEMEVIEQREALHPLLEQLPDRERKIVVMRFFGNMTQTQIADKIGISQMHVSRLLAKTLRQLRDGLQE</sequence>
<comment type="caution">
    <text evidence="9">The sequence shown here is derived from an EMBL/GenBank/DDBJ whole genome shotgun (WGS) entry which is preliminary data.</text>
</comment>
<dbReference type="PANTHER" id="PTHR30385">
    <property type="entry name" value="SIGMA FACTOR F FLAGELLAR"/>
    <property type="match status" value="1"/>
</dbReference>